<name>A0A315END8_9BURK</name>
<dbReference type="RefSeq" id="WP_108358784.1">
    <property type="nucleotide sequence ID" value="NZ_NESP01000001.1"/>
</dbReference>
<reference evidence="1 2" key="1">
    <citation type="submission" date="2017-04" db="EMBL/GenBank/DDBJ databases">
        <title>Unexpected and diverse lifestyles within the genus Limnohabitans.</title>
        <authorList>
            <person name="Kasalicky V."/>
            <person name="Mehrshad M."/>
            <person name="Andrei S.-A."/>
            <person name="Salcher M."/>
            <person name="Kratochvilova H."/>
            <person name="Simek K."/>
            <person name="Ghai R."/>
        </authorList>
    </citation>
    <scope>NUCLEOTIDE SEQUENCE [LARGE SCALE GENOMIC DNA]</scope>
    <source>
        <strain evidence="1 2">MWH-C5</strain>
    </source>
</reference>
<protein>
    <submittedName>
        <fullName evidence="1">Uncharacterized protein</fullName>
    </submittedName>
</protein>
<sequence>MDKSVVQIESPDVAVERRFKIVSSEKTGIKATFDRIRAQLAQEAEQRSRPASRMYSGFRAVKA</sequence>
<organism evidence="1 2">
    <name type="scientific">Limnohabitans curvus</name>
    <dbReference type="NCBI Taxonomy" id="323423"/>
    <lineage>
        <taxon>Bacteria</taxon>
        <taxon>Pseudomonadati</taxon>
        <taxon>Pseudomonadota</taxon>
        <taxon>Betaproteobacteria</taxon>
        <taxon>Burkholderiales</taxon>
        <taxon>Comamonadaceae</taxon>
        <taxon>Limnohabitans</taxon>
    </lineage>
</organism>
<keyword evidence="2" id="KW-1185">Reference proteome</keyword>
<dbReference type="EMBL" id="NESP01000001">
    <property type="protein sequence ID" value="PUE58255.1"/>
    <property type="molecule type" value="Genomic_DNA"/>
</dbReference>
<gene>
    <name evidence="1" type="ORF">B9Z44_00725</name>
</gene>
<comment type="caution">
    <text evidence="1">The sequence shown here is derived from an EMBL/GenBank/DDBJ whole genome shotgun (WGS) entry which is preliminary data.</text>
</comment>
<dbReference type="AlphaFoldDB" id="A0A315END8"/>
<evidence type="ECO:0000313" key="2">
    <source>
        <dbReference type="Proteomes" id="UP000251341"/>
    </source>
</evidence>
<evidence type="ECO:0000313" key="1">
    <source>
        <dbReference type="EMBL" id="PUE58255.1"/>
    </source>
</evidence>
<accession>A0A315END8</accession>
<dbReference type="Proteomes" id="UP000251341">
    <property type="component" value="Unassembled WGS sequence"/>
</dbReference>
<proteinExistence type="predicted"/>